<keyword evidence="2" id="KW-1185">Reference proteome</keyword>
<dbReference type="RefSeq" id="WP_100425950.1">
    <property type="nucleotide sequence ID" value="NZ_JAQXKX010000036.1"/>
</dbReference>
<organism evidence="1 2">
    <name type="scientific">Hallerella succinigenes</name>
    <dbReference type="NCBI Taxonomy" id="1896222"/>
    <lineage>
        <taxon>Bacteria</taxon>
        <taxon>Pseudomonadati</taxon>
        <taxon>Fibrobacterota</taxon>
        <taxon>Fibrobacteria</taxon>
        <taxon>Fibrobacterales</taxon>
        <taxon>Fibrobacteraceae</taxon>
        <taxon>Hallerella</taxon>
    </lineage>
</organism>
<reference evidence="1 2" key="1">
    <citation type="submission" date="2017-11" db="EMBL/GenBank/DDBJ databases">
        <title>Animal gut microbial communities from fecal samples from Wisconsin, USA.</title>
        <authorList>
            <person name="Neumann A."/>
        </authorList>
    </citation>
    <scope>NUCLEOTIDE SEQUENCE [LARGE SCALE GENOMIC DNA]</scope>
    <source>
        <strain evidence="1 2">UWS3</strain>
    </source>
</reference>
<gene>
    <name evidence="1" type="ORF">BGX16_2075</name>
</gene>
<evidence type="ECO:0000313" key="2">
    <source>
        <dbReference type="Proteomes" id="UP000231134"/>
    </source>
</evidence>
<dbReference type="Proteomes" id="UP000231134">
    <property type="component" value="Unassembled WGS sequence"/>
</dbReference>
<name>A0A2M9A8L3_9BACT</name>
<sequence length="151" mass="17806">MEIIGMLYLENFKRLVSQLKSEKLKIKKYNINGFKQYFFQFKRMQIDFEFVMKPYKTFSDIGALIIRTKDGKSLKGFTQNDAEDLIRYVSSTFDSKATLTFTDVNGDEHAYVYEKGKRLPLTTRLFDVERESEKEYLEAFSKAAFDCYEAL</sequence>
<dbReference type="EMBL" id="PGEX01000001">
    <property type="protein sequence ID" value="PJJ42059.1"/>
    <property type="molecule type" value="Genomic_DNA"/>
</dbReference>
<comment type="caution">
    <text evidence="1">The sequence shown here is derived from an EMBL/GenBank/DDBJ whole genome shotgun (WGS) entry which is preliminary data.</text>
</comment>
<accession>A0A2M9A8L3</accession>
<evidence type="ECO:0000313" key="1">
    <source>
        <dbReference type="EMBL" id="PJJ42059.1"/>
    </source>
</evidence>
<proteinExistence type="predicted"/>
<protein>
    <submittedName>
        <fullName evidence="1">Uncharacterized protein</fullName>
    </submittedName>
</protein>
<dbReference type="AlphaFoldDB" id="A0A2M9A8L3"/>